<reference evidence="3" key="1">
    <citation type="submission" date="2018-04" db="EMBL/GenBank/DDBJ databases">
        <authorList>
            <person name="Lucker S."/>
            <person name="Sakoula D."/>
        </authorList>
    </citation>
    <scope>NUCLEOTIDE SEQUENCE [LARGE SCALE GENOMIC DNA]</scope>
</reference>
<dbReference type="Proteomes" id="UP000248168">
    <property type="component" value="Unassembled WGS sequence"/>
</dbReference>
<gene>
    <name evidence="2" type="ORF">NITLEN_30252</name>
</gene>
<keyword evidence="3" id="KW-1185">Reference proteome</keyword>
<sequence length="338" mass="34976">MAPLESGTLTPLAGVTAGLTQTDSLFNLQQDGTVRFSNRVSLSTGALSGSTLDLTQPVLVDIDLTGITAGAGARFSFDLLGFGDRTSTIVLDNVLLTNGHPTAAPVAVNDAYTVAEGATVTLTITPTNDAPVIAPMAAQTVEQGRTLTVHVVATDPGDSNSAPESTVLTYRLAPGASSGTSIDANIGVLSWAVPRTQTVGRYTIAVIVTDAGTPVLSATRRMTVDVKELTTTPPTLHPIGPKVVNEEAELRLTMAATYSDLPAQPLGYRATGLPAGARFNATARGASAELTVRLVPDKVTHLAGRCRDGLTSDLDAYTADGLSLDRARPYRVPRSLAG</sequence>
<dbReference type="InParanoid" id="A0A330L6J0"/>
<dbReference type="SUPFAM" id="SSF49313">
    <property type="entry name" value="Cadherin-like"/>
    <property type="match status" value="1"/>
</dbReference>
<evidence type="ECO:0000259" key="1">
    <source>
        <dbReference type="PROSITE" id="PS50268"/>
    </source>
</evidence>
<proteinExistence type="predicted"/>
<organism evidence="2 3">
    <name type="scientific">Nitrospira lenta</name>
    <dbReference type="NCBI Taxonomy" id="1436998"/>
    <lineage>
        <taxon>Bacteria</taxon>
        <taxon>Pseudomonadati</taxon>
        <taxon>Nitrospirota</taxon>
        <taxon>Nitrospiria</taxon>
        <taxon>Nitrospirales</taxon>
        <taxon>Nitrospiraceae</taxon>
        <taxon>Nitrospira</taxon>
    </lineage>
</organism>
<dbReference type="EMBL" id="OUNR01000016">
    <property type="protein sequence ID" value="SPP65338.1"/>
    <property type="molecule type" value="Genomic_DNA"/>
</dbReference>
<dbReference type="InterPro" id="IPR013783">
    <property type="entry name" value="Ig-like_fold"/>
</dbReference>
<evidence type="ECO:0000313" key="3">
    <source>
        <dbReference type="Proteomes" id="UP000248168"/>
    </source>
</evidence>
<dbReference type="GO" id="GO:0007156">
    <property type="term" value="P:homophilic cell adhesion via plasma membrane adhesion molecules"/>
    <property type="evidence" value="ECO:0007669"/>
    <property type="project" value="InterPro"/>
</dbReference>
<feature type="domain" description="Cadherin" evidence="1">
    <location>
        <begin position="144"/>
        <end position="236"/>
    </location>
</feature>
<dbReference type="PROSITE" id="PS50268">
    <property type="entry name" value="CADHERIN_2"/>
    <property type="match status" value="1"/>
</dbReference>
<dbReference type="Gene3D" id="2.60.40.10">
    <property type="entry name" value="Immunoglobulins"/>
    <property type="match status" value="1"/>
</dbReference>
<dbReference type="Pfam" id="PF05345">
    <property type="entry name" value="He_PIG"/>
    <property type="match status" value="1"/>
</dbReference>
<dbReference type="AlphaFoldDB" id="A0A330L6J0"/>
<dbReference type="CDD" id="cd11304">
    <property type="entry name" value="Cadherin_repeat"/>
    <property type="match status" value="1"/>
</dbReference>
<dbReference type="InterPro" id="IPR015919">
    <property type="entry name" value="Cadherin-like_sf"/>
</dbReference>
<dbReference type="GO" id="GO:0016020">
    <property type="term" value="C:membrane"/>
    <property type="evidence" value="ECO:0007669"/>
    <property type="project" value="InterPro"/>
</dbReference>
<accession>A0A330L6J0</accession>
<protein>
    <recommendedName>
        <fullName evidence="1">Cadherin domain-containing protein</fullName>
    </recommendedName>
</protein>
<dbReference type="InterPro" id="IPR002126">
    <property type="entry name" value="Cadherin-like_dom"/>
</dbReference>
<dbReference type="GO" id="GO:0005509">
    <property type="term" value="F:calcium ion binding"/>
    <property type="evidence" value="ECO:0007669"/>
    <property type="project" value="InterPro"/>
</dbReference>
<name>A0A330L6J0_9BACT</name>
<evidence type="ECO:0000313" key="2">
    <source>
        <dbReference type="EMBL" id="SPP65338.1"/>
    </source>
</evidence>